<evidence type="ECO:0000313" key="9">
    <source>
        <dbReference type="EMBL" id="CAB4784582.1"/>
    </source>
</evidence>
<dbReference type="GO" id="GO:0003995">
    <property type="term" value="F:acyl-CoA dehydrogenase activity"/>
    <property type="evidence" value="ECO:0007669"/>
    <property type="project" value="TreeGrafter"/>
</dbReference>
<sequence>MDFSLTSDQNELRALARQILTDVCTPEHLKQIGATEGATDLALWRTLADAGLVGIGLPESVGGAGLGIIETSVVLEEIGRVAAPVPAFAVMGLAANALVAYPELLDGVASGETIVTAALHEAVGDVFNPATVVVDGKITGTKVCVPHGLLAKRFVVSAVDGLYCVEANDPNVTITRQDTTSGVPDALVVFKNASAKCLGNTGATAELINRGIAAACIMTSGACQSALALMAEYAKGRFQFEKAIATFQAVSQRAGDAYIDTEGVRLTAWQAAWRLSEGLPADEAVLSAKFWAAEGGWRVMHGSHHVHGGVGVDRDYPLHRYFLLHKQLELQLGSTQPSLARLGQILVNN</sequence>
<dbReference type="SUPFAM" id="SSF47203">
    <property type="entry name" value="Acyl-CoA dehydrogenase C-terminal domain-like"/>
    <property type="match status" value="1"/>
</dbReference>
<evidence type="ECO:0000256" key="5">
    <source>
        <dbReference type="ARBA" id="ARBA00023002"/>
    </source>
</evidence>
<dbReference type="Gene3D" id="1.20.140.10">
    <property type="entry name" value="Butyryl-CoA Dehydrogenase, subunit A, domain 3"/>
    <property type="match status" value="1"/>
</dbReference>
<dbReference type="InterPro" id="IPR009075">
    <property type="entry name" value="AcylCo_DH/oxidase_C"/>
</dbReference>
<evidence type="ECO:0000313" key="8">
    <source>
        <dbReference type="EMBL" id="CAB4730778.1"/>
    </source>
</evidence>
<organism evidence="8">
    <name type="scientific">freshwater metagenome</name>
    <dbReference type="NCBI Taxonomy" id="449393"/>
    <lineage>
        <taxon>unclassified sequences</taxon>
        <taxon>metagenomes</taxon>
        <taxon>ecological metagenomes</taxon>
    </lineage>
</organism>
<keyword evidence="5" id="KW-0560">Oxidoreductase</keyword>
<dbReference type="AlphaFoldDB" id="A0A6J6S7T9"/>
<dbReference type="SUPFAM" id="SSF56645">
    <property type="entry name" value="Acyl-CoA dehydrogenase NM domain-like"/>
    <property type="match status" value="1"/>
</dbReference>
<dbReference type="GO" id="GO:0050660">
    <property type="term" value="F:flavin adenine dinucleotide binding"/>
    <property type="evidence" value="ECO:0007669"/>
    <property type="project" value="InterPro"/>
</dbReference>
<evidence type="ECO:0000259" key="7">
    <source>
        <dbReference type="Pfam" id="PF02771"/>
    </source>
</evidence>
<protein>
    <submittedName>
        <fullName evidence="8">Unannotated protein</fullName>
    </submittedName>
</protein>
<dbReference type="PANTHER" id="PTHR43884">
    <property type="entry name" value="ACYL-COA DEHYDROGENASE"/>
    <property type="match status" value="1"/>
</dbReference>
<dbReference type="PANTHER" id="PTHR43884:SF20">
    <property type="entry name" value="ACYL-COA DEHYDROGENASE FADE28"/>
    <property type="match status" value="1"/>
</dbReference>
<dbReference type="Pfam" id="PF02771">
    <property type="entry name" value="Acyl-CoA_dh_N"/>
    <property type="match status" value="1"/>
</dbReference>
<proteinExistence type="inferred from homology"/>
<evidence type="ECO:0000256" key="3">
    <source>
        <dbReference type="ARBA" id="ARBA00022630"/>
    </source>
</evidence>
<evidence type="ECO:0000256" key="2">
    <source>
        <dbReference type="ARBA" id="ARBA00009347"/>
    </source>
</evidence>
<keyword evidence="4" id="KW-0274">FAD</keyword>
<dbReference type="InterPro" id="IPR036250">
    <property type="entry name" value="AcylCo_DH-like_C"/>
</dbReference>
<accession>A0A6J6S7T9</accession>
<dbReference type="InterPro" id="IPR013786">
    <property type="entry name" value="AcylCoA_DH/ox_N"/>
</dbReference>
<feature type="domain" description="Acyl-CoA dehydrogenase/oxidase C-terminal" evidence="6">
    <location>
        <begin position="208"/>
        <end position="336"/>
    </location>
</feature>
<evidence type="ECO:0000256" key="4">
    <source>
        <dbReference type="ARBA" id="ARBA00022827"/>
    </source>
</evidence>
<feature type="domain" description="Acyl-CoA dehydrogenase/oxidase N-terminal" evidence="7">
    <location>
        <begin position="6"/>
        <end position="100"/>
    </location>
</feature>
<evidence type="ECO:0000256" key="1">
    <source>
        <dbReference type="ARBA" id="ARBA00001974"/>
    </source>
</evidence>
<name>A0A6J6S7T9_9ZZZZ</name>
<dbReference type="InterPro" id="IPR046373">
    <property type="entry name" value="Acyl-CoA_Oxase/DH_mid-dom_sf"/>
</dbReference>
<dbReference type="EMBL" id="CAEZZP010000143">
    <property type="protein sequence ID" value="CAB4784582.1"/>
    <property type="molecule type" value="Genomic_DNA"/>
</dbReference>
<dbReference type="EMBL" id="CAFAAL010000150">
    <property type="protein sequence ID" value="CAB4813780.1"/>
    <property type="molecule type" value="Genomic_DNA"/>
</dbReference>
<gene>
    <name evidence="8" type="ORF">UFOPK2658_01672</name>
    <name evidence="9" type="ORF">UFOPK2880_01660</name>
    <name evidence="10" type="ORF">UFOPK3004_01408</name>
</gene>
<keyword evidence="3" id="KW-0285">Flavoprotein</keyword>
<evidence type="ECO:0000259" key="6">
    <source>
        <dbReference type="Pfam" id="PF00441"/>
    </source>
</evidence>
<dbReference type="Gene3D" id="1.10.540.10">
    <property type="entry name" value="Acyl-CoA dehydrogenase/oxidase, N-terminal domain"/>
    <property type="match status" value="1"/>
</dbReference>
<comment type="similarity">
    <text evidence="2">Belongs to the acyl-CoA dehydrogenase family.</text>
</comment>
<dbReference type="InterPro" id="IPR009100">
    <property type="entry name" value="AcylCoA_DH/oxidase_NM_dom_sf"/>
</dbReference>
<evidence type="ECO:0000313" key="10">
    <source>
        <dbReference type="EMBL" id="CAB4813780.1"/>
    </source>
</evidence>
<comment type="cofactor">
    <cofactor evidence="1">
        <name>FAD</name>
        <dbReference type="ChEBI" id="CHEBI:57692"/>
    </cofactor>
</comment>
<reference evidence="8" key="1">
    <citation type="submission" date="2020-05" db="EMBL/GenBank/DDBJ databases">
        <authorList>
            <person name="Chiriac C."/>
            <person name="Salcher M."/>
            <person name="Ghai R."/>
            <person name="Kavagutti S V."/>
        </authorList>
    </citation>
    <scope>NUCLEOTIDE SEQUENCE</scope>
</reference>
<dbReference type="Pfam" id="PF00441">
    <property type="entry name" value="Acyl-CoA_dh_1"/>
    <property type="match status" value="1"/>
</dbReference>
<dbReference type="EMBL" id="CAEZYH010000106">
    <property type="protein sequence ID" value="CAB4730778.1"/>
    <property type="molecule type" value="Genomic_DNA"/>
</dbReference>
<dbReference type="InterPro" id="IPR037069">
    <property type="entry name" value="AcylCoA_DH/ox_N_sf"/>
</dbReference>
<dbReference type="Gene3D" id="2.40.110.10">
    <property type="entry name" value="Butyryl-CoA Dehydrogenase, subunit A, domain 2"/>
    <property type="match status" value="1"/>
</dbReference>